<name>A0A3E4WG32_9BACT</name>
<sequence length="108" mass="12686">MQYYASHYLWHAGQDKLFRMQRIGLEVSGRTWVSMEPLEEEVRNTQWLGGLIVLAASDSELRKGETFQEFRARTVSAVTGDQPLYAFHVPFFDLQKMEFTERSRLVRL</sequence>
<dbReference type="STRING" id="310297.BHV76_11685"/>
<dbReference type="Proteomes" id="UP000260780">
    <property type="component" value="Unassembled WGS sequence"/>
</dbReference>
<reference evidence="3 4" key="1">
    <citation type="submission" date="2018-08" db="EMBL/GenBank/DDBJ databases">
        <title>A genome reference for cultivated species of the human gut microbiota.</title>
        <authorList>
            <person name="Zou Y."/>
            <person name="Xue W."/>
            <person name="Luo G."/>
        </authorList>
    </citation>
    <scope>NUCLEOTIDE SEQUENCE [LARGE SCALE GENOMIC DNA]</scope>
    <source>
        <strain evidence="2 3">OM08-14</strain>
        <strain evidence="1 4">TF10-3AC</strain>
    </source>
</reference>
<organism evidence="2 3">
    <name type="scientific">Phocaeicola plebeius</name>
    <dbReference type="NCBI Taxonomy" id="310297"/>
    <lineage>
        <taxon>Bacteria</taxon>
        <taxon>Pseudomonadati</taxon>
        <taxon>Bacteroidota</taxon>
        <taxon>Bacteroidia</taxon>
        <taxon>Bacteroidales</taxon>
        <taxon>Bacteroidaceae</taxon>
        <taxon>Phocaeicola</taxon>
    </lineage>
</organism>
<dbReference type="AlphaFoldDB" id="A0A3E4WG32"/>
<accession>A0A3E4WG32</accession>
<evidence type="ECO:0000313" key="1">
    <source>
        <dbReference type="EMBL" id="RGK53295.1"/>
    </source>
</evidence>
<evidence type="ECO:0000313" key="4">
    <source>
        <dbReference type="Proteomes" id="UP000260862"/>
    </source>
</evidence>
<evidence type="ECO:0000313" key="2">
    <source>
        <dbReference type="EMBL" id="RGM41159.1"/>
    </source>
</evidence>
<dbReference type="EMBL" id="QSQT01000024">
    <property type="protein sequence ID" value="RGK53295.1"/>
    <property type="molecule type" value="Genomic_DNA"/>
</dbReference>
<dbReference type="Proteomes" id="UP000260862">
    <property type="component" value="Unassembled WGS sequence"/>
</dbReference>
<comment type="caution">
    <text evidence="2">The sequence shown here is derived from an EMBL/GenBank/DDBJ whole genome shotgun (WGS) entry which is preliminary data.</text>
</comment>
<evidence type="ECO:0000313" key="3">
    <source>
        <dbReference type="Proteomes" id="UP000260780"/>
    </source>
</evidence>
<dbReference type="EMBL" id="QSTF01000010">
    <property type="protein sequence ID" value="RGM41159.1"/>
    <property type="molecule type" value="Genomic_DNA"/>
</dbReference>
<proteinExistence type="predicted"/>
<gene>
    <name evidence="2" type="ORF">DXC17_05860</name>
    <name evidence="1" type="ORF">DXD04_12370</name>
</gene>
<protein>
    <submittedName>
        <fullName evidence="2">Uncharacterized protein</fullName>
    </submittedName>
</protein>
<dbReference type="RefSeq" id="WP_117673581.1">
    <property type="nucleotide sequence ID" value="NZ_CABOGR010000024.1"/>
</dbReference>
<keyword evidence="4" id="KW-1185">Reference proteome</keyword>